<comment type="caution">
    <text evidence="5">The sequence shown here is derived from an EMBL/GenBank/DDBJ whole genome shotgun (WGS) entry which is preliminary data.</text>
</comment>
<dbReference type="InterPro" id="IPR022655">
    <property type="entry name" value="DUF1553"/>
</dbReference>
<name>A0A5M6D6V1_9BACT</name>
<proteinExistence type="predicted"/>
<dbReference type="SUPFAM" id="SSF46626">
    <property type="entry name" value="Cytochrome c"/>
    <property type="match status" value="1"/>
</dbReference>
<dbReference type="Pfam" id="PF13385">
    <property type="entry name" value="Laminin_G_3"/>
    <property type="match status" value="1"/>
</dbReference>
<accession>A0A5M6D6V1</accession>
<dbReference type="AlphaFoldDB" id="A0A5M6D6V1"/>
<dbReference type="Pfam" id="PF07587">
    <property type="entry name" value="PSD1"/>
    <property type="match status" value="1"/>
</dbReference>
<dbReference type="InterPro" id="IPR011429">
    <property type="entry name" value="Cyt_c_Planctomycete-type"/>
</dbReference>
<dbReference type="InterPro" id="IPR013320">
    <property type="entry name" value="ConA-like_dom_sf"/>
</dbReference>
<evidence type="ECO:0000313" key="6">
    <source>
        <dbReference type="Proteomes" id="UP000324479"/>
    </source>
</evidence>
<reference evidence="5 6" key="1">
    <citation type="submission" date="2019-08" db="EMBL/GenBank/DDBJ databases">
        <authorList>
            <person name="Dhanesh K."/>
            <person name="Kumar G."/>
            <person name="Sasikala C."/>
            <person name="Venkata Ramana C."/>
        </authorList>
    </citation>
    <scope>NUCLEOTIDE SEQUENCE [LARGE SCALE GENOMIC DNA]</scope>
    <source>
        <strain evidence="5 6">JC645</strain>
    </source>
</reference>
<dbReference type="Proteomes" id="UP000324479">
    <property type="component" value="Unassembled WGS sequence"/>
</dbReference>
<dbReference type="CDD" id="cd00110">
    <property type="entry name" value="LamG"/>
    <property type="match status" value="1"/>
</dbReference>
<keyword evidence="6" id="KW-1185">Reference proteome</keyword>
<dbReference type="Gene3D" id="2.60.120.200">
    <property type="match status" value="1"/>
</dbReference>
<dbReference type="InterPro" id="IPR011444">
    <property type="entry name" value="DUF1549"/>
</dbReference>
<dbReference type="Pfam" id="PF07583">
    <property type="entry name" value="PSCyt2"/>
    <property type="match status" value="1"/>
</dbReference>
<organism evidence="5 6">
    <name type="scientific">Roseiconus nitratireducens</name>
    <dbReference type="NCBI Taxonomy" id="2605748"/>
    <lineage>
        <taxon>Bacteria</taxon>
        <taxon>Pseudomonadati</taxon>
        <taxon>Planctomycetota</taxon>
        <taxon>Planctomycetia</taxon>
        <taxon>Pirellulales</taxon>
        <taxon>Pirellulaceae</taxon>
        <taxon>Roseiconus</taxon>
    </lineage>
</organism>
<keyword evidence="2" id="KW-1015">Disulfide bond</keyword>
<dbReference type="SUPFAM" id="SSF49899">
    <property type="entry name" value="Concanavalin A-like lectins/glucanases"/>
    <property type="match status" value="1"/>
</dbReference>
<dbReference type="PANTHER" id="PTHR35889">
    <property type="entry name" value="CYCLOINULO-OLIGOSACCHARIDE FRUCTANOTRANSFERASE-RELATED"/>
    <property type="match status" value="1"/>
</dbReference>
<evidence type="ECO:0000256" key="1">
    <source>
        <dbReference type="ARBA" id="ARBA00022729"/>
    </source>
</evidence>
<sequence length="1075" mass="119705">MSRLLPPHSEAVQLSESVNDLLFEIHPPSGRVKGEARAFGEGVFNHLIKSITSAVPLPASSQAPPRPSRREGEIKLRDLLALGLIFAAPLFAPADGAEAIDFNRDIRPILSDHCFQCHGPDSQTRQADLRLDTFAGATEDLGGYAALVPGDVDSSELLRRINADDEPMPPVDAKIPLSDQQKELLRSWILSGGEFDQHWSFRPLQRPRIPQVAQPTRNPIDAFVAEKLEAAGLPFSPEASPQTLIRRVTLDLTGLPPTPGEVDQFVAAYERTPELAWERLVERLIASPRYGETMALPWLDAARFADTDGYQYDGPRYQWRYRDWVIDAYNRNLPFDQFTIEQLAGDLIPGADLSQHVATAFNRNHRYNSEAGLVVEEFLLENAVDRVDTTSTLWMGLTVGCARCHDHKFDPITQQDYYSLIAFFNSVPESGRAIKSGNSEPVMLAPDARQQTRWESMRQAVSDARAALRPTSTKPAEGVLIDRGIAHHFPLDSLPESQAAARGKATFEEDALQLDGASSLELTGLKKSVTFRANQPFTVSFWIRPDDSQDGIILSRQNPGTTRPGIEVALVDGGKVRFDLITRWRAGVGRVTSEHGLPTGTWSHVTLTNDGSQSANGQKIYINGQPVVTVVDDNTNSNTGGVKPDRPLIVGAGIRPGSRSLRGALRDLRIYSVALWSDEIEVLGAPADSEIRTRFARIKPTPPYERYVDLRLQLQAYEESLPTVMVMREAEAPKPTYVRRRGVYNDLGDRVQRSVPAMLPPMDESLPRNRLGLARWLVSPEHPLTARVAVNRYWQKYFGAGLVKTPEDFGTQSEAPSHPELLDWLAVTFIESGWNIAEMQKLIVGSRTYRQQSQVTPRHRVADPQNRLLSRAPRLRLSGQAIRDQALYVSGLLCEQVGGPSVSPYQPDGLWAEMSMGMKYKPSTGADLYRRSLYTIWKRTVAPPVMSVFDAADRESCQVRREQTNTPLQALTLLNETGFVESARHLAARMLRQRDPLQYGFRSLTARQPDAEELAVLRKAWQDYRDHFESRPEQAAELIAVGQSPVCDDLPATEVAAMTSVANLLLNLDEVITRE</sequence>
<dbReference type="SMART" id="SM00560">
    <property type="entry name" value="LamGL"/>
    <property type="match status" value="1"/>
</dbReference>
<dbReference type="InterPro" id="IPR001791">
    <property type="entry name" value="Laminin_G"/>
</dbReference>
<feature type="domain" description="Laminin G" evidence="3">
    <location>
        <begin position="535"/>
        <end position="673"/>
    </location>
</feature>
<evidence type="ECO:0000256" key="2">
    <source>
        <dbReference type="ARBA" id="ARBA00023157"/>
    </source>
</evidence>
<dbReference type="EMBL" id="VWOX01000008">
    <property type="protein sequence ID" value="KAA5542260.1"/>
    <property type="molecule type" value="Genomic_DNA"/>
</dbReference>
<dbReference type="Pfam" id="PF07635">
    <property type="entry name" value="PSCyt1"/>
    <property type="match status" value="1"/>
</dbReference>
<dbReference type="PANTHER" id="PTHR35889:SF3">
    <property type="entry name" value="F-BOX DOMAIN-CONTAINING PROTEIN"/>
    <property type="match status" value="1"/>
</dbReference>
<gene>
    <name evidence="5" type="ORF">FYK55_15790</name>
</gene>
<keyword evidence="1" id="KW-0732">Signal</keyword>
<dbReference type="GO" id="GO:0009055">
    <property type="term" value="F:electron transfer activity"/>
    <property type="evidence" value="ECO:0007669"/>
    <property type="project" value="InterPro"/>
</dbReference>
<dbReference type="GO" id="GO:0020037">
    <property type="term" value="F:heme binding"/>
    <property type="evidence" value="ECO:0007669"/>
    <property type="project" value="InterPro"/>
</dbReference>
<evidence type="ECO:0000313" key="5">
    <source>
        <dbReference type="EMBL" id="KAA5542260.1"/>
    </source>
</evidence>
<dbReference type="SMART" id="SM00282">
    <property type="entry name" value="LamG"/>
    <property type="match status" value="1"/>
</dbReference>
<evidence type="ECO:0000259" key="4">
    <source>
        <dbReference type="SMART" id="SM00560"/>
    </source>
</evidence>
<dbReference type="InterPro" id="IPR006558">
    <property type="entry name" value="LamG-like"/>
</dbReference>
<evidence type="ECO:0000259" key="3">
    <source>
        <dbReference type="SMART" id="SM00282"/>
    </source>
</evidence>
<feature type="domain" description="LamG-like jellyroll fold" evidence="4">
    <location>
        <begin position="535"/>
        <end position="678"/>
    </location>
</feature>
<protein>
    <submittedName>
        <fullName evidence="5">DUF1553 domain-containing protein</fullName>
    </submittedName>
</protein>
<dbReference type="InterPro" id="IPR036909">
    <property type="entry name" value="Cyt_c-like_dom_sf"/>
</dbReference>